<reference evidence="2" key="1">
    <citation type="submission" date="2023-11" db="EMBL/GenBank/DDBJ databases">
        <authorList>
            <person name="Alioto T."/>
            <person name="Alioto T."/>
            <person name="Gomez Garrido J."/>
        </authorList>
    </citation>
    <scope>NUCLEOTIDE SEQUENCE</scope>
</reference>
<dbReference type="AlphaFoldDB" id="A0AAI8YZS2"/>
<dbReference type="PROSITE" id="PS00108">
    <property type="entry name" value="PROTEIN_KINASE_ST"/>
    <property type="match status" value="1"/>
</dbReference>
<feature type="domain" description="Protein kinase" evidence="1">
    <location>
        <begin position="1"/>
        <end position="251"/>
    </location>
</feature>
<evidence type="ECO:0000313" key="3">
    <source>
        <dbReference type="Proteomes" id="UP001296104"/>
    </source>
</evidence>
<dbReference type="GO" id="GO:0004672">
    <property type="term" value="F:protein kinase activity"/>
    <property type="evidence" value="ECO:0007669"/>
    <property type="project" value="InterPro"/>
</dbReference>
<dbReference type="GO" id="GO:0005524">
    <property type="term" value="F:ATP binding"/>
    <property type="evidence" value="ECO:0007669"/>
    <property type="project" value="InterPro"/>
</dbReference>
<dbReference type="InterPro" id="IPR011009">
    <property type="entry name" value="Kinase-like_dom_sf"/>
</dbReference>
<gene>
    <name evidence="2" type="ORF">LECACI_7A004966</name>
</gene>
<dbReference type="Pfam" id="PF00069">
    <property type="entry name" value="Pkinase"/>
    <property type="match status" value="1"/>
</dbReference>
<dbReference type="EMBL" id="CAVMBE010000030">
    <property type="protein sequence ID" value="CAK4025394.1"/>
    <property type="molecule type" value="Genomic_DNA"/>
</dbReference>
<sequence length="284" mass="31623">MHELFRDSTHIRKQVDRIPPNQGAESPPMIVLEILETTVWKARMERPFSRQEIVAIIKGTLLALQDIHAQGLVYGDLKMENIMLNGFDADEVSDGGGFVVKLGDLGTVMPPASGICQPVVYRAPEVFFKQEITPAADLWALGLIYTHLLEAQSNFGKTGLYDELLASSDDASKLEEKVRSALANDYDLQHHPYYKDAALPQRDDSHPKGSHWAALRSRGLEELDVAFLQQVMKADPTTRPSARMILRSQWIEGGLLARQFKPMGSEESEDVTFLCQGPLTPKPA</sequence>
<protein>
    <recommendedName>
        <fullName evidence="1">Protein kinase domain-containing protein</fullName>
    </recommendedName>
</protein>
<dbReference type="InterPro" id="IPR008271">
    <property type="entry name" value="Ser/Thr_kinase_AS"/>
</dbReference>
<dbReference type="PANTHER" id="PTHR24347">
    <property type="entry name" value="SERINE/THREONINE-PROTEIN KINASE"/>
    <property type="match status" value="1"/>
</dbReference>
<name>A0AAI8YZS2_9PEZI</name>
<evidence type="ECO:0000259" key="1">
    <source>
        <dbReference type="PROSITE" id="PS50011"/>
    </source>
</evidence>
<dbReference type="Gene3D" id="1.10.510.10">
    <property type="entry name" value="Transferase(Phosphotransferase) domain 1"/>
    <property type="match status" value="1"/>
</dbReference>
<dbReference type="SUPFAM" id="SSF56112">
    <property type="entry name" value="Protein kinase-like (PK-like)"/>
    <property type="match status" value="1"/>
</dbReference>
<keyword evidence="3" id="KW-1185">Reference proteome</keyword>
<accession>A0AAI8YZS2</accession>
<dbReference type="Proteomes" id="UP001296104">
    <property type="component" value="Unassembled WGS sequence"/>
</dbReference>
<comment type="caution">
    <text evidence="2">The sequence shown here is derived from an EMBL/GenBank/DDBJ whole genome shotgun (WGS) entry which is preliminary data.</text>
</comment>
<dbReference type="PROSITE" id="PS50011">
    <property type="entry name" value="PROTEIN_KINASE_DOM"/>
    <property type="match status" value="1"/>
</dbReference>
<evidence type="ECO:0000313" key="2">
    <source>
        <dbReference type="EMBL" id="CAK4025394.1"/>
    </source>
</evidence>
<proteinExistence type="predicted"/>
<dbReference type="InterPro" id="IPR000719">
    <property type="entry name" value="Prot_kinase_dom"/>
</dbReference>
<dbReference type="SMART" id="SM00220">
    <property type="entry name" value="S_TKc"/>
    <property type="match status" value="1"/>
</dbReference>
<organism evidence="2 3">
    <name type="scientific">Lecanosticta acicola</name>
    <dbReference type="NCBI Taxonomy" id="111012"/>
    <lineage>
        <taxon>Eukaryota</taxon>
        <taxon>Fungi</taxon>
        <taxon>Dikarya</taxon>
        <taxon>Ascomycota</taxon>
        <taxon>Pezizomycotina</taxon>
        <taxon>Dothideomycetes</taxon>
        <taxon>Dothideomycetidae</taxon>
        <taxon>Mycosphaerellales</taxon>
        <taxon>Mycosphaerellaceae</taxon>
        <taxon>Lecanosticta</taxon>
    </lineage>
</organism>